<dbReference type="InterPro" id="IPR036866">
    <property type="entry name" value="RibonucZ/Hydroxyglut_hydro"/>
</dbReference>
<dbReference type="EMBL" id="MQWD01000001">
    <property type="protein sequence ID" value="PAP78399.1"/>
    <property type="molecule type" value="Genomic_DNA"/>
</dbReference>
<sequence>MPLSRRQFVARTAAATAALPFVSPLAASASVASPSRWPRRAEFTPIRRGVGAFTDRGGTIGYLQSDAALVAVDTQFPESAEAFLTGLRDGSDRGLDLLVNTHHHGDHTAGNLVLAPVAEQHAAHEAVPGLQRASASQSGSLDAQRYADATFRETWSAGLGDETLALYYFGPAHTCGDAVVHFQNADVVHMGDLVFNRRQPYIDRGAGASIENWGTLLETVHGRFSDETVFVFGHAGDGYPVIGDRSDLLVMRDFLAALRETIVPRAADGATAADLEATVIPGFEAWGPTPARVIEPVIAEFVRS</sequence>
<dbReference type="InterPro" id="IPR050855">
    <property type="entry name" value="NDM-1-like"/>
</dbReference>
<accession>A0A271J6X2</accession>
<keyword evidence="2" id="KW-0732">Signal</keyword>
<dbReference type="GO" id="GO:0017001">
    <property type="term" value="P:antibiotic catabolic process"/>
    <property type="evidence" value="ECO:0007669"/>
    <property type="project" value="UniProtKB-ARBA"/>
</dbReference>
<protein>
    <recommendedName>
        <fullName evidence="3">Metallo-beta-lactamase domain-containing protein</fullName>
    </recommendedName>
</protein>
<dbReference type="InterPro" id="IPR001279">
    <property type="entry name" value="Metallo-B-lactamas"/>
</dbReference>
<feature type="signal peptide" evidence="2">
    <location>
        <begin position="1"/>
        <end position="29"/>
    </location>
</feature>
<proteinExistence type="inferred from homology"/>
<dbReference type="PANTHER" id="PTHR42951">
    <property type="entry name" value="METALLO-BETA-LACTAMASE DOMAIN-CONTAINING"/>
    <property type="match status" value="1"/>
</dbReference>
<evidence type="ECO:0000313" key="5">
    <source>
        <dbReference type="Proteomes" id="UP000216339"/>
    </source>
</evidence>
<dbReference type="Gene3D" id="3.60.15.10">
    <property type="entry name" value="Ribonuclease Z/Hydroxyacylglutathione hydrolase-like"/>
    <property type="match status" value="1"/>
</dbReference>
<feature type="domain" description="Metallo-beta-lactamase" evidence="3">
    <location>
        <begin position="57"/>
        <end position="234"/>
    </location>
</feature>
<dbReference type="InterPro" id="IPR006311">
    <property type="entry name" value="TAT_signal"/>
</dbReference>
<comment type="similarity">
    <text evidence="1">Belongs to the metallo-beta-lactamase superfamily. Class-B beta-lactamase family.</text>
</comment>
<dbReference type="AlphaFoldDB" id="A0A271J6X2"/>
<evidence type="ECO:0000256" key="2">
    <source>
        <dbReference type="SAM" id="SignalP"/>
    </source>
</evidence>
<reference evidence="4 5" key="1">
    <citation type="submission" date="2016-11" db="EMBL/GenBank/DDBJ databases">
        <title>Study of marine rhodopsin-containing bacteria.</title>
        <authorList>
            <person name="Yoshizawa S."/>
            <person name="Kumagai Y."/>
            <person name="Kogure K."/>
        </authorList>
    </citation>
    <scope>NUCLEOTIDE SEQUENCE [LARGE SCALE GENOMIC DNA]</scope>
    <source>
        <strain evidence="4 5">SAORIC-28</strain>
    </source>
</reference>
<evidence type="ECO:0000313" key="4">
    <source>
        <dbReference type="EMBL" id="PAP78399.1"/>
    </source>
</evidence>
<feature type="chain" id="PRO_5012537984" description="Metallo-beta-lactamase domain-containing protein" evidence="2">
    <location>
        <begin position="30"/>
        <end position="304"/>
    </location>
</feature>
<gene>
    <name evidence="4" type="ORF">BSZ37_19210</name>
</gene>
<organism evidence="4 5">
    <name type="scientific">Rubrivirga marina</name>
    <dbReference type="NCBI Taxonomy" id="1196024"/>
    <lineage>
        <taxon>Bacteria</taxon>
        <taxon>Pseudomonadati</taxon>
        <taxon>Rhodothermota</taxon>
        <taxon>Rhodothermia</taxon>
        <taxon>Rhodothermales</taxon>
        <taxon>Rubricoccaceae</taxon>
        <taxon>Rubrivirga</taxon>
    </lineage>
</organism>
<dbReference type="SMART" id="SM00849">
    <property type="entry name" value="Lactamase_B"/>
    <property type="match status" value="1"/>
</dbReference>
<name>A0A271J6X2_9BACT</name>
<dbReference type="Proteomes" id="UP000216339">
    <property type="component" value="Unassembled WGS sequence"/>
</dbReference>
<dbReference type="OrthoDB" id="9769598at2"/>
<dbReference type="RefSeq" id="WP_095512080.1">
    <property type="nucleotide sequence ID" value="NZ_MQWD01000001.1"/>
</dbReference>
<dbReference type="Pfam" id="PF00753">
    <property type="entry name" value="Lactamase_B"/>
    <property type="match status" value="1"/>
</dbReference>
<dbReference type="PROSITE" id="PS51318">
    <property type="entry name" value="TAT"/>
    <property type="match status" value="1"/>
</dbReference>
<dbReference type="SUPFAM" id="SSF56281">
    <property type="entry name" value="Metallo-hydrolase/oxidoreductase"/>
    <property type="match status" value="1"/>
</dbReference>
<dbReference type="PANTHER" id="PTHR42951:SF4">
    <property type="entry name" value="ACYL-COENZYME A THIOESTERASE MBLAC2"/>
    <property type="match status" value="1"/>
</dbReference>
<evidence type="ECO:0000256" key="1">
    <source>
        <dbReference type="ARBA" id="ARBA00005250"/>
    </source>
</evidence>
<keyword evidence="5" id="KW-1185">Reference proteome</keyword>
<evidence type="ECO:0000259" key="3">
    <source>
        <dbReference type="SMART" id="SM00849"/>
    </source>
</evidence>
<comment type="caution">
    <text evidence="4">The sequence shown here is derived from an EMBL/GenBank/DDBJ whole genome shotgun (WGS) entry which is preliminary data.</text>
</comment>